<proteinExistence type="inferred from homology"/>
<keyword evidence="8" id="KW-0822">Tryptophan biosynthesis</keyword>
<dbReference type="GO" id="GO:0004834">
    <property type="term" value="F:tryptophan synthase activity"/>
    <property type="evidence" value="ECO:0007669"/>
    <property type="project" value="UniProtKB-EC"/>
</dbReference>
<keyword evidence="11" id="KW-0456">Lyase</keyword>
<comment type="similarity">
    <text evidence="4">Belongs to the TrpB family.</text>
</comment>
<dbReference type="NCBIfam" id="NF009057">
    <property type="entry name" value="PRK12391.1"/>
    <property type="match status" value="1"/>
</dbReference>
<dbReference type="AlphaFoldDB" id="A0A0F9EUF8"/>
<feature type="domain" description="Tryptophan synthase beta chain-like PALP" evidence="13">
    <location>
        <begin position="77"/>
        <end position="416"/>
    </location>
</feature>
<evidence type="ECO:0000256" key="2">
    <source>
        <dbReference type="ARBA" id="ARBA00002786"/>
    </source>
</evidence>
<evidence type="ECO:0000256" key="5">
    <source>
        <dbReference type="ARBA" id="ARBA00011270"/>
    </source>
</evidence>
<dbReference type="HAMAP" id="MF_00133">
    <property type="entry name" value="Trp_synth_beta"/>
    <property type="match status" value="1"/>
</dbReference>
<dbReference type="Gene3D" id="3.40.50.1100">
    <property type="match status" value="2"/>
</dbReference>
<reference evidence="14" key="1">
    <citation type="journal article" date="2015" name="Nature">
        <title>Complex archaea that bridge the gap between prokaryotes and eukaryotes.</title>
        <authorList>
            <person name="Spang A."/>
            <person name="Saw J.H."/>
            <person name="Jorgensen S.L."/>
            <person name="Zaremba-Niedzwiedzka K."/>
            <person name="Martijn J."/>
            <person name="Lind A.E."/>
            <person name="van Eijk R."/>
            <person name="Schleper C."/>
            <person name="Guy L."/>
            <person name="Ettema T.J."/>
        </authorList>
    </citation>
    <scope>NUCLEOTIDE SEQUENCE</scope>
</reference>
<dbReference type="InterPro" id="IPR023026">
    <property type="entry name" value="Trp_synth_beta/beta-like"/>
</dbReference>
<dbReference type="Pfam" id="PF00291">
    <property type="entry name" value="PALP"/>
    <property type="match status" value="1"/>
</dbReference>
<evidence type="ECO:0000256" key="10">
    <source>
        <dbReference type="ARBA" id="ARBA00023141"/>
    </source>
</evidence>
<organism evidence="14">
    <name type="scientific">marine sediment metagenome</name>
    <dbReference type="NCBI Taxonomy" id="412755"/>
    <lineage>
        <taxon>unclassified sequences</taxon>
        <taxon>metagenomes</taxon>
        <taxon>ecological metagenomes</taxon>
    </lineage>
</organism>
<evidence type="ECO:0000313" key="14">
    <source>
        <dbReference type="EMBL" id="KKL69891.1"/>
    </source>
</evidence>
<evidence type="ECO:0000259" key="13">
    <source>
        <dbReference type="Pfam" id="PF00291"/>
    </source>
</evidence>
<dbReference type="PIRSF" id="PIRSF500824">
    <property type="entry name" value="TrpB_prok"/>
    <property type="match status" value="1"/>
</dbReference>
<dbReference type="EC" id="4.2.1.20" evidence="6"/>
<dbReference type="NCBIfam" id="TIGR01415">
    <property type="entry name" value="trpB_rel"/>
    <property type="match status" value="1"/>
</dbReference>
<evidence type="ECO:0000256" key="12">
    <source>
        <dbReference type="ARBA" id="ARBA00049047"/>
    </source>
</evidence>
<keyword evidence="9" id="KW-0663">Pyridoxal phosphate</keyword>
<dbReference type="PROSITE" id="PS00168">
    <property type="entry name" value="TRP_SYNTHASE_BETA"/>
    <property type="match status" value="1"/>
</dbReference>
<dbReference type="GO" id="GO:0005737">
    <property type="term" value="C:cytoplasm"/>
    <property type="evidence" value="ECO:0007669"/>
    <property type="project" value="TreeGrafter"/>
</dbReference>
<evidence type="ECO:0000256" key="3">
    <source>
        <dbReference type="ARBA" id="ARBA00004733"/>
    </source>
</evidence>
<protein>
    <recommendedName>
        <fullName evidence="6">tryptophan synthase</fullName>
        <ecNumber evidence="6">4.2.1.20</ecNumber>
    </recommendedName>
</protein>
<evidence type="ECO:0000256" key="8">
    <source>
        <dbReference type="ARBA" id="ARBA00022822"/>
    </source>
</evidence>
<keyword evidence="10" id="KW-0057">Aromatic amino acid biosynthesis</keyword>
<dbReference type="PANTHER" id="PTHR48077">
    <property type="entry name" value="TRYPTOPHAN SYNTHASE-RELATED"/>
    <property type="match status" value="1"/>
</dbReference>
<evidence type="ECO:0000256" key="9">
    <source>
        <dbReference type="ARBA" id="ARBA00022898"/>
    </source>
</evidence>
<dbReference type="UniPathway" id="UPA00035">
    <property type="reaction ID" value="UER00044"/>
</dbReference>
<accession>A0A0F9EUF8</accession>
<dbReference type="PIRSF" id="PIRSF001413">
    <property type="entry name" value="Trp_syn_beta"/>
    <property type="match status" value="1"/>
</dbReference>
<dbReference type="SUPFAM" id="SSF53686">
    <property type="entry name" value="Tryptophan synthase beta subunit-like PLP-dependent enzymes"/>
    <property type="match status" value="1"/>
</dbReference>
<sequence>MSKDHKVFLSEKDMPRQWYNLAADLPTPPQPPLGPDGNPIGPEMLAPVFPMNLIEQEVSTERWIDIPEGVLEMLYRWRPTPLHRAYHLEKALGTPARIYYKNESVSPAGSHKPNTAVAQAWYNKEFGIKKLTTETGAGQWGSALAFACSLVGIECKVYMVRVSFDQKPFRKMLMAAYGAECVASPSPETKAGQDILAKYPDTPGSLGIAISEAIEAAVTDPSGESRYSLGSVLNHVILHQTIIGQEVKKQLEIFGERTPDTIIGCAGGGSNFAGIAFPFVADKIHGADIDIIPVEPASCPTLTRAPFSYDHGDVACMTPLLPMYSLGHEFIPPPIHAGGLRYHGMSPLVSAAAVEGLLNPRSIHQLECYESAILFAKTEGILVAPETSHAVAATIQEAKKAKEEGKEKVIVFNLSGHGMMDLVGYDKFLNGELTDYALPEEEITKYTDPLKNFPQPSTAKSGKW</sequence>
<dbReference type="InterPro" id="IPR006316">
    <property type="entry name" value="Trp_synth_b-like"/>
</dbReference>
<evidence type="ECO:0000256" key="4">
    <source>
        <dbReference type="ARBA" id="ARBA00009982"/>
    </source>
</evidence>
<comment type="caution">
    <text evidence="14">The sequence shown here is derived from an EMBL/GenBank/DDBJ whole genome shotgun (WGS) entry which is preliminary data.</text>
</comment>
<dbReference type="InterPro" id="IPR001926">
    <property type="entry name" value="TrpB-like_PALP"/>
</dbReference>
<dbReference type="EMBL" id="LAZR01026069">
    <property type="protein sequence ID" value="KKL69891.1"/>
    <property type="molecule type" value="Genomic_DNA"/>
</dbReference>
<name>A0A0F9EUF8_9ZZZZ</name>
<keyword evidence="7" id="KW-0028">Amino-acid biosynthesis</keyword>
<dbReference type="GO" id="GO:0030170">
    <property type="term" value="F:pyridoxal phosphate binding"/>
    <property type="evidence" value="ECO:0007669"/>
    <property type="project" value="InterPro"/>
</dbReference>
<comment type="catalytic activity">
    <reaction evidence="12">
        <text>(1S,2R)-1-C-(indol-3-yl)glycerol 3-phosphate + L-serine = D-glyceraldehyde 3-phosphate + L-tryptophan + H2O</text>
        <dbReference type="Rhea" id="RHEA:10532"/>
        <dbReference type="ChEBI" id="CHEBI:15377"/>
        <dbReference type="ChEBI" id="CHEBI:33384"/>
        <dbReference type="ChEBI" id="CHEBI:57912"/>
        <dbReference type="ChEBI" id="CHEBI:58866"/>
        <dbReference type="ChEBI" id="CHEBI:59776"/>
        <dbReference type="EC" id="4.2.1.20"/>
    </reaction>
</comment>
<comment type="function">
    <text evidence="2">The beta subunit is responsible for the synthesis of L-tryptophan from indole and L-serine.</text>
</comment>
<evidence type="ECO:0000256" key="1">
    <source>
        <dbReference type="ARBA" id="ARBA00001933"/>
    </source>
</evidence>
<comment type="pathway">
    <text evidence="3">Amino-acid biosynthesis; L-tryptophan biosynthesis; L-tryptophan from chorismate: step 5/5.</text>
</comment>
<comment type="cofactor">
    <cofactor evidence="1">
        <name>pyridoxal 5'-phosphate</name>
        <dbReference type="ChEBI" id="CHEBI:597326"/>
    </cofactor>
</comment>
<evidence type="ECO:0000256" key="6">
    <source>
        <dbReference type="ARBA" id="ARBA00012043"/>
    </source>
</evidence>
<evidence type="ECO:0000256" key="7">
    <source>
        <dbReference type="ARBA" id="ARBA00022605"/>
    </source>
</evidence>
<dbReference type="PANTHER" id="PTHR48077:SF6">
    <property type="entry name" value="TRYPTOPHAN SYNTHASE"/>
    <property type="match status" value="1"/>
</dbReference>
<dbReference type="InterPro" id="IPR006653">
    <property type="entry name" value="Trp_synth_b_CS"/>
</dbReference>
<dbReference type="GO" id="GO:0052684">
    <property type="term" value="F:L-serine hydro-lyase (adding indole, L-tryptophan-forming) activity"/>
    <property type="evidence" value="ECO:0007669"/>
    <property type="project" value="TreeGrafter"/>
</dbReference>
<evidence type="ECO:0000256" key="11">
    <source>
        <dbReference type="ARBA" id="ARBA00023239"/>
    </source>
</evidence>
<comment type="subunit">
    <text evidence="5">Tetramer of two alpha and two beta chains.</text>
</comment>
<gene>
    <name evidence="14" type="ORF">LCGC14_2110370</name>
</gene>
<dbReference type="InterPro" id="IPR036052">
    <property type="entry name" value="TrpB-like_PALP_sf"/>
</dbReference>